<dbReference type="PANTHER" id="PTHR43319:SF3">
    <property type="entry name" value="BETA-LACTAMASE-RELATED DOMAIN-CONTAINING PROTEIN"/>
    <property type="match status" value="1"/>
</dbReference>
<protein>
    <recommendedName>
        <fullName evidence="2">Beta-lactamase-related domain-containing protein</fullName>
    </recommendedName>
</protein>
<keyword evidence="1" id="KW-0812">Transmembrane</keyword>
<reference evidence="3" key="1">
    <citation type="journal article" date="2012" name="Nat. Genet.">
        <title>Whole-genome sequence of Schistosoma haematobium.</title>
        <authorList>
            <person name="Young N.D."/>
            <person name="Jex A.R."/>
            <person name="Li B."/>
            <person name="Liu S."/>
            <person name="Yang L."/>
            <person name="Xiong Z."/>
            <person name="Li Y."/>
            <person name="Cantacessi C."/>
            <person name="Hall R.S."/>
            <person name="Xu X."/>
            <person name="Chen F."/>
            <person name="Wu X."/>
            <person name="Zerlotini A."/>
            <person name="Oliveira G."/>
            <person name="Hofmann A."/>
            <person name="Zhang G."/>
            <person name="Fang X."/>
            <person name="Kang Y."/>
            <person name="Campbell B.E."/>
            <person name="Loukas A."/>
            <person name="Ranganathan S."/>
            <person name="Rollinson D."/>
            <person name="Rinaldi G."/>
            <person name="Brindley P.J."/>
            <person name="Yang H."/>
            <person name="Wang J."/>
            <person name="Wang J."/>
            <person name="Gasser R.B."/>
        </authorList>
    </citation>
    <scope>NUCLEOTIDE SEQUENCE</scope>
</reference>
<accession>A0A922S6H0</accession>
<dbReference type="Pfam" id="PF00144">
    <property type="entry name" value="Beta-lactamase"/>
    <property type="match status" value="1"/>
</dbReference>
<dbReference type="GeneID" id="24593744"/>
<dbReference type="InterPro" id="IPR012338">
    <property type="entry name" value="Beta-lactam/transpept-like"/>
</dbReference>
<evidence type="ECO:0000259" key="2">
    <source>
        <dbReference type="Pfam" id="PF00144"/>
    </source>
</evidence>
<reference evidence="3" key="4">
    <citation type="journal article" date="2022" name="PLoS Pathog.">
        <title>Chromosome-level genome of Schistosoma haematobium underpins genome-wide explorations of molecular variation.</title>
        <authorList>
            <person name="Stroehlein A.J."/>
            <person name="Korhonen P.K."/>
            <person name="Lee V.V."/>
            <person name="Ralph S.A."/>
            <person name="Mentink-Kane M."/>
            <person name="You H."/>
            <person name="McManus D.P."/>
            <person name="Tchuente L.T."/>
            <person name="Stothard J.R."/>
            <person name="Kaur P."/>
            <person name="Dudchenko O."/>
            <person name="Aiden E.L."/>
            <person name="Yang B."/>
            <person name="Yang H."/>
            <person name="Emery A.M."/>
            <person name="Webster B.L."/>
            <person name="Brindley P.J."/>
            <person name="Rollinson D."/>
            <person name="Chang B.C.H."/>
            <person name="Gasser R.B."/>
            <person name="Young N.D."/>
        </authorList>
    </citation>
    <scope>NUCLEOTIDE SEQUENCE</scope>
</reference>
<keyword evidence="1" id="KW-0472">Membrane</keyword>
<dbReference type="AlphaFoldDB" id="A0A922S6H0"/>
<keyword evidence="4" id="KW-1185">Reference proteome</keyword>
<dbReference type="InterPro" id="IPR052907">
    <property type="entry name" value="Beta-lactamase/esterase"/>
</dbReference>
<keyword evidence="1" id="KW-1133">Transmembrane helix</keyword>
<dbReference type="CTD" id="24593744"/>
<organism evidence="3 4">
    <name type="scientific">Schistosoma haematobium</name>
    <name type="common">Blood fluke</name>
    <dbReference type="NCBI Taxonomy" id="6185"/>
    <lineage>
        <taxon>Eukaryota</taxon>
        <taxon>Metazoa</taxon>
        <taxon>Spiralia</taxon>
        <taxon>Lophotrochozoa</taxon>
        <taxon>Platyhelminthes</taxon>
        <taxon>Trematoda</taxon>
        <taxon>Digenea</taxon>
        <taxon>Strigeidida</taxon>
        <taxon>Schistosomatoidea</taxon>
        <taxon>Schistosomatidae</taxon>
        <taxon>Schistosoma</taxon>
    </lineage>
</organism>
<dbReference type="Gene3D" id="3.40.710.10">
    <property type="entry name" value="DD-peptidase/beta-lactamase superfamily"/>
    <property type="match status" value="1"/>
</dbReference>
<evidence type="ECO:0000256" key="1">
    <source>
        <dbReference type="SAM" id="Phobius"/>
    </source>
</evidence>
<name>A0A922S6H0_SCHHA</name>
<proteinExistence type="predicted"/>
<feature type="transmembrane region" description="Helical" evidence="1">
    <location>
        <begin position="32"/>
        <end position="56"/>
    </location>
</feature>
<dbReference type="InterPro" id="IPR001466">
    <property type="entry name" value="Beta-lactam-related"/>
</dbReference>
<evidence type="ECO:0000313" key="4">
    <source>
        <dbReference type="Proteomes" id="UP000471633"/>
    </source>
</evidence>
<feature type="domain" description="Beta-lactamase-related" evidence="2">
    <location>
        <begin position="79"/>
        <end position="444"/>
    </location>
</feature>
<sequence length="460" mass="52656">MKRPPQGCPRETAGDFGRIGHFFYRALMSIHFSAWFGIILGVSCFVLGYSYSLFYLQPLMSGSSSTQFKHAIHVYKNQIQQNNELGSSFSVYYRGEHVVDAIGGYVDKRFRLPWVTSTISQLFTVSMVVVPFSFAKLYQDELLDIESSIQHYLPQFVVANVTVSDLLTHQSGFPYFVGHSSLAKWRDDHRNALNDITNQIPPVPPRTQVFHLHSLALLSDAIVRKVDHKKRTLARYFMEEIAWPLGLDMLIGIPRTQLYRVARTYHADALSVLSAILHLDVAYPWTNLVTAGWLPYSKERNKVLNVFNDYELYYNWNPDLLEIPLVSSHLFTNARNLARLFTLLENSVDKLTNATVSDTAQFVFKKSIRNWMLQVVNTSSYDPVLHRYLKLSSAGFMVTNSPKNTLMFGMWDDILGQGVFIDPQLQLTWAYVTNHAHARSLNKDFILNSLVNSVYSCIKE</sequence>
<gene>
    <name evidence="3" type="ORF">MS3_00001459</name>
</gene>
<reference evidence="3" key="3">
    <citation type="submission" date="2021-06" db="EMBL/GenBank/DDBJ databases">
        <title>Chromosome-level genome assembly for S. haematobium.</title>
        <authorList>
            <person name="Stroehlein A.J."/>
        </authorList>
    </citation>
    <scope>NUCLEOTIDE SEQUENCE</scope>
</reference>
<reference evidence="3" key="2">
    <citation type="journal article" date="2019" name="Gigascience">
        <title>High-quality Schistosoma haematobium genome achieved by single-molecule and long-range sequencing.</title>
        <authorList>
            <person name="Stroehlein A.J."/>
            <person name="Korhonen P.K."/>
            <person name="Chong T.M."/>
            <person name="Lim Y.L."/>
            <person name="Chan K.G."/>
            <person name="Webster B."/>
            <person name="Rollinson D."/>
            <person name="Brindley P.J."/>
            <person name="Gasser R.B."/>
            <person name="Young N.D."/>
        </authorList>
    </citation>
    <scope>NUCLEOTIDE SEQUENCE</scope>
</reference>
<dbReference type="Proteomes" id="UP000471633">
    <property type="component" value="Unassembled WGS sequence"/>
</dbReference>
<dbReference type="PANTHER" id="PTHR43319">
    <property type="entry name" value="BETA-LACTAMASE-RELATED"/>
    <property type="match status" value="1"/>
</dbReference>
<comment type="caution">
    <text evidence="3">The sequence shown here is derived from an EMBL/GenBank/DDBJ whole genome shotgun (WGS) entry which is preliminary data.</text>
</comment>
<dbReference type="RefSeq" id="XP_051074323.1">
    <property type="nucleotide sequence ID" value="XM_051208915.1"/>
</dbReference>
<dbReference type="EMBL" id="AMPZ03000001">
    <property type="protein sequence ID" value="KAH9595398.1"/>
    <property type="molecule type" value="Genomic_DNA"/>
</dbReference>
<evidence type="ECO:0000313" key="3">
    <source>
        <dbReference type="EMBL" id="KAH9595398.1"/>
    </source>
</evidence>
<dbReference type="SUPFAM" id="SSF56601">
    <property type="entry name" value="beta-lactamase/transpeptidase-like"/>
    <property type="match status" value="1"/>
</dbReference>